<dbReference type="InterPro" id="IPR036291">
    <property type="entry name" value="NAD(P)-bd_dom_sf"/>
</dbReference>
<dbReference type="PROSITE" id="PS00012">
    <property type="entry name" value="PHOSPHOPANTETHEINE"/>
    <property type="match status" value="1"/>
</dbReference>
<sequence length="574" mass="61158">MTTVAPGAALRQVDGNTYELDLEREDAYAALLAELERAGRRPDRIVYTWGLLEPPAGADPVEHARRLGLDALIALGKALGASSEARPLHLAVVGSGIEAVSEDEVVRPERTLALGPCRVLPLEQPGVTCALIDIAGTALSELTLDRLAAEVEGPAQSAVVALRGARRLVQAFDPARLDPPASPVLRPRGTYLITGGLGGIGLVMAEHLARRAQARLALVGRAELPEREAWPAWLADHPEDDVTSARIRRVQAIEALGAEVLVLGADVADPEQVGRALGQVQERFGALHGVIHAAGVPAGGLIQAKDRDAVAQVLRPKVQGTLVLDRLLAGTPLDFFVLCSSRTAATGDLGQVDHVAANAFQEAFAERCAQEGRANVIALAWDTWAEVGQAVTTAVSGALEGMRAQLLAHAIRPAEGPEVLERALSRPAARIVVSTRSIEAATEESRRVARELMTALGVTDEPAMGAAPRPLPAPGDAEHIMARIWERVLRVERVGPHDSFFDLGGNSVLGLRLIAEIKRELGLSLPAVSLFENPTVTALARRVAGGHDPDDAHDDRRSRGARRRERHQRKHDAK</sequence>
<dbReference type="SUPFAM" id="SSF47336">
    <property type="entry name" value="ACP-like"/>
    <property type="match status" value="1"/>
</dbReference>
<evidence type="ECO:0000256" key="1">
    <source>
        <dbReference type="ARBA" id="ARBA00001957"/>
    </source>
</evidence>
<dbReference type="InterPro" id="IPR057326">
    <property type="entry name" value="KR_dom"/>
</dbReference>
<dbReference type="InterPro" id="IPR009081">
    <property type="entry name" value="PP-bd_ACP"/>
</dbReference>
<evidence type="ECO:0000313" key="6">
    <source>
        <dbReference type="EMBL" id="KYF70492.1"/>
    </source>
</evidence>
<dbReference type="Gene3D" id="3.40.50.1820">
    <property type="entry name" value="alpha/beta hydrolase"/>
    <property type="match status" value="1"/>
</dbReference>
<evidence type="ECO:0000256" key="3">
    <source>
        <dbReference type="ARBA" id="ARBA00022553"/>
    </source>
</evidence>
<name>A0A150QRM3_SORCE</name>
<dbReference type="PANTHER" id="PTHR43775:SF37">
    <property type="entry name" value="SI:DKEY-61P9.11"/>
    <property type="match status" value="1"/>
</dbReference>
<comment type="caution">
    <text evidence="6">The sequence shown here is derived from an EMBL/GenBank/DDBJ whole genome shotgun (WGS) entry which is preliminary data.</text>
</comment>
<proteinExistence type="predicted"/>
<evidence type="ECO:0000256" key="4">
    <source>
        <dbReference type="SAM" id="MobiDB-lite"/>
    </source>
</evidence>
<keyword evidence="3" id="KW-0597">Phosphoprotein</keyword>
<gene>
    <name evidence="6" type="ORF">BE17_52210</name>
</gene>
<comment type="cofactor">
    <cofactor evidence="1">
        <name>pantetheine 4'-phosphate</name>
        <dbReference type="ChEBI" id="CHEBI:47942"/>
    </cofactor>
</comment>
<dbReference type="InterPro" id="IPR020806">
    <property type="entry name" value="PKS_PP-bd"/>
</dbReference>
<dbReference type="InterPro" id="IPR013968">
    <property type="entry name" value="PKS_KR"/>
</dbReference>
<dbReference type="PANTHER" id="PTHR43775">
    <property type="entry name" value="FATTY ACID SYNTHASE"/>
    <property type="match status" value="1"/>
</dbReference>
<dbReference type="InterPro" id="IPR029058">
    <property type="entry name" value="AB_hydrolase_fold"/>
</dbReference>
<dbReference type="CDD" id="cd08953">
    <property type="entry name" value="KR_2_SDR_x"/>
    <property type="match status" value="1"/>
</dbReference>
<dbReference type="GO" id="GO:0006633">
    <property type="term" value="P:fatty acid biosynthetic process"/>
    <property type="evidence" value="ECO:0007669"/>
    <property type="project" value="TreeGrafter"/>
</dbReference>
<dbReference type="FunFam" id="1.10.1200.10:FF:000005">
    <property type="entry name" value="Nonribosomal peptide synthetase 1"/>
    <property type="match status" value="1"/>
</dbReference>
<dbReference type="InterPro" id="IPR036736">
    <property type="entry name" value="ACP-like_sf"/>
</dbReference>
<dbReference type="GO" id="GO:0005886">
    <property type="term" value="C:plasma membrane"/>
    <property type="evidence" value="ECO:0007669"/>
    <property type="project" value="TreeGrafter"/>
</dbReference>
<dbReference type="InterPro" id="IPR006162">
    <property type="entry name" value="Ppantetheine_attach_site"/>
</dbReference>
<keyword evidence="2" id="KW-0596">Phosphopantetheine</keyword>
<reference evidence="6 7" key="1">
    <citation type="submission" date="2014-02" db="EMBL/GenBank/DDBJ databases">
        <title>The small core and large imbalanced accessory genome model reveals a collaborative survival strategy of Sorangium cellulosum strains in nature.</title>
        <authorList>
            <person name="Han K."/>
            <person name="Peng R."/>
            <person name="Blom J."/>
            <person name="Li Y.-Z."/>
        </authorList>
    </citation>
    <scope>NUCLEOTIDE SEQUENCE [LARGE SCALE GENOMIC DNA]</scope>
    <source>
        <strain evidence="6 7">So0011-07</strain>
    </source>
</reference>
<dbReference type="SMART" id="SM00823">
    <property type="entry name" value="PKS_PP"/>
    <property type="match status" value="1"/>
</dbReference>
<evidence type="ECO:0000259" key="5">
    <source>
        <dbReference type="PROSITE" id="PS50075"/>
    </source>
</evidence>
<dbReference type="InterPro" id="IPR050091">
    <property type="entry name" value="PKS_NRPS_Biosynth_Enz"/>
</dbReference>
<dbReference type="Pfam" id="PF00550">
    <property type="entry name" value="PP-binding"/>
    <property type="match status" value="1"/>
</dbReference>
<dbReference type="AlphaFoldDB" id="A0A150QRM3"/>
<dbReference type="Pfam" id="PF08659">
    <property type="entry name" value="KR"/>
    <property type="match status" value="1"/>
</dbReference>
<dbReference type="Pfam" id="PF21394">
    <property type="entry name" value="Beta-ketacyl_N"/>
    <property type="match status" value="1"/>
</dbReference>
<dbReference type="GO" id="GO:0031177">
    <property type="term" value="F:phosphopantetheine binding"/>
    <property type="evidence" value="ECO:0007669"/>
    <property type="project" value="InterPro"/>
</dbReference>
<dbReference type="SMART" id="SM00822">
    <property type="entry name" value="PKS_KR"/>
    <property type="match status" value="1"/>
</dbReference>
<evidence type="ECO:0000313" key="7">
    <source>
        <dbReference type="Proteomes" id="UP000075635"/>
    </source>
</evidence>
<dbReference type="Proteomes" id="UP000075635">
    <property type="component" value="Unassembled WGS sequence"/>
</dbReference>
<dbReference type="SUPFAM" id="SSF51735">
    <property type="entry name" value="NAD(P)-binding Rossmann-fold domains"/>
    <property type="match status" value="2"/>
</dbReference>
<feature type="region of interest" description="Disordered" evidence="4">
    <location>
        <begin position="542"/>
        <end position="574"/>
    </location>
</feature>
<dbReference type="PROSITE" id="PS50075">
    <property type="entry name" value="CARRIER"/>
    <property type="match status" value="1"/>
</dbReference>
<dbReference type="GO" id="GO:0005737">
    <property type="term" value="C:cytoplasm"/>
    <property type="evidence" value="ECO:0007669"/>
    <property type="project" value="TreeGrafter"/>
</dbReference>
<dbReference type="EMBL" id="JEMB01003582">
    <property type="protein sequence ID" value="KYF70492.1"/>
    <property type="molecule type" value="Genomic_DNA"/>
</dbReference>
<evidence type="ECO:0000256" key="2">
    <source>
        <dbReference type="ARBA" id="ARBA00022450"/>
    </source>
</evidence>
<organism evidence="6 7">
    <name type="scientific">Sorangium cellulosum</name>
    <name type="common">Polyangium cellulosum</name>
    <dbReference type="NCBI Taxonomy" id="56"/>
    <lineage>
        <taxon>Bacteria</taxon>
        <taxon>Pseudomonadati</taxon>
        <taxon>Myxococcota</taxon>
        <taxon>Polyangia</taxon>
        <taxon>Polyangiales</taxon>
        <taxon>Polyangiaceae</taxon>
        <taxon>Sorangium</taxon>
    </lineage>
</organism>
<feature type="compositionally biased region" description="Basic and acidic residues" evidence="4">
    <location>
        <begin position="545"/>
        <end position="558"/>
    </location>
</feature>
<protein>
    <recommendedName>
        <fullName evidence="5">Carrier domain-containing protein</fullName>
    </recommendedName>
</protein>
<dbReference type="Gene3D" id="3.40.50.720">
    <property type="entry name" value="NAD(P)-binding Rossmann-like Domain"/>
    <property type="match status" value="1"/>
</dbReference>
<accession>A0A150QRM3</accession>
<dbReference type="GO" id="GO:0071770">
    <property type="term" value="P:DIM/DIP cell wall layer assembly"/>
    <property type="evidence" value="ECO:0007669"/>
    <property type="project" value="TreeGrafter"/>
</dbReference>
<feature type="domain" description="Carrier" evidence="5">
    <location>
        <begin position="472"/>
        <end position="547"/>
    </location>
</feature>
<dbReference type="InterPro" id="IPR049490">
    <property type="entry name" value="C883_1060-like_KR_N"/>
</dbReference>
<feature type="compositionally biased region" description="Basic residues" evidence="4">
    <location>
        <begin position="559"/>
        <end position="574"/>
    </location>
</feature>
<dbReference type="GO" id="GO:0004312">
    <property type="term" value="F:fatty acid synthase activity"/>
    <property type="evidence" value="ECO:0007669"/>
    <property type="project" value="TreeGrafter"/>
</dbReference>